<dbReference type="RefSeq" id="XP_002777618.1">
    <property type="nucleotide sequence ID" value="XM_002777572.1"/>
</dbReference>
<dbReference type="Proteomes" id="UP000007800">
    <property type="component" value="Unassembled WGS sequence"/>
</dbReference>
<reference evidence="2 3" key="1">
    <citation type="submission" date="2008-07" db="EMBL/GenBank/DDBJ databases">
        <authorList>
            <person name="El-Sayed N."/>
            <person name="Caler E."/>
            <person name="Inman J."/>
            <person name="Amedeo P."/>
            <person name="Hass B."/>
            <person name="Wortman J."/>
        </authorList>
    </citation>
    <scope>NUCLEOTIDE SEQUENCE [LARGE SCALE GENOMIC DNA]</scope>
    <source>
        <strain evidence="3">ATCC 50983 / TXsc</strain>
    </source>
</reference>
<dbReference type="InParanoid" id="C5L1F9"/>
<dbReference type="EMBL" id="GG678305">
    <property type="protein sequence ID" value="EER09434.1"/>
    <property type="molecule type" value="Genomic_DNA"/>
</dbReference>
<keyword evidence="1" id="KW-0732">Signal</keyword>
<organism evidence="3">
    <name type="scientific">Perkinsus marinus (strain ATCC 50983 / TXsc)</name>
    <dbReference type="NCBI Taxonomy" id="423536"/>
    <lineage>
        <taxon>Eukaryota</taxon>
        <taxon>Sar</taxon>
        <taxon>Alveolata</taxon>
        <taxon>Perkinsozoa</taxon>
        <taxon>Perkinsea</taxon>
        <taxon>Perkinsida</taxon>
        <taxon>Perkinsidae</taxon>
        <taxon>Perkinsus</taxon>
    </lineage>
</organism>
<evidence type="ECO:0000313" key="2">
    <source>
        <dbReference type="EMBL" id="EER09434.1"/>
    </source>
</evidence>
<accession>C5L1F9</accession>
<feature type="chain" id="PRO_5002952916" evidence="1">
    <location>
        <begin position="19"/>
        <end position="249"/>
    </location>
</feature>
<dbReference type="AlphaFoldDB" id="C5L1F9"/>
<evidence type="ECO:0000256" key="1">
    <source>
        <dbReference type="SAM" id="SignalP"/>
    </source>
</evidence>
<name>C5L1F9_PERM5</name>
<proteinExistence type="predicted"/>
<keyword evidence="3" id="KW-1185">Reference proteome</keyword>
<protein>
    <submittedName>
        <fullName evidence="2">Uncharacterized protein</fullName>
    </submittedName>
</protein>
<dbReference type="GeneID" id="9052320"/>
<evidence type="ECO:0000313" key="3">
    <source>
        <dbReference type="Proteomes" id="UP000007800"/>
    </source>
</evidence>
<gene>
    <name evidence="2" type="ORF">Pmar_PMAR001585</name>
</gene>
<feature type="signal peptide" evidence="1">
    <location>
        <begin position="1"/>
        <end position="18"/>
    </location>
</feature>
<sequence>MPFPYGLFLVAIVTQTAAQRQPDIPYQITADYPAGCYGGPGPGDGSNIAELQAPCCIYNVKGYTVGAREARVYRETAGIILNTNRHNLAGTMQINVTLMFNISLLQPKFIGAEVETYGLAHLSVGDEKREFYLSIGGGNVKRSYGTGMMVYTPIIEGGFIPNKGSVVHIWGVDTLKGMATSSGLFLTATHKPATNAEEVNFFSTTDLYMEKRKDGWGFKLEYFFDDLTQKIKYYDKYAIRGYLLDNIIG</sequence>